<dbReference type="EMBL" id="VXIS01000017">
    <property type="protein sequence ID" value="KAA8913175.1"/>
    <property type="molecule type" value="Genomic_DNA"/>
</dbReference>
<keyword evidence="2" id="KW-1185">Reference proteome</keyword>
<accession>A0A5J5F8L4</accession>
<reference evidence="1 2" key="1">
    <citation type="submission" date="2019-09" db="EMBL/GenBank/DDBJ databases">
        <title>Draft genome of the ectomycorrhizal ascomycete Sphaerosporella brunnea.</title>
        <authorList>
            <consortium name="DOE Joint Genome Institute"/>
            <person name="Benucci G.M."/>
            <person name="Marozzi G."/>
            <person name="Antonielli L."/>
            <person name="Sanchez S."/>
            <person name="Marco P."/>
            <person name="Wang X."/>
            <person name="Falini L.B."/>
            <person name="Barry K."/>
            <person name="Haridas S."/>
            <person name="Lipzen A."/>
            <person name="Labutti K."/>
            <person name="Grigoriev I.V."/>
            <person name="Murat C."/>
            <person name="Martin F."/>
            <person name="Albertini E."/>
            <person name="Donnini D."/>
            <person name="Bonito G."/>
        </authorList>
    </citation>
    <scope>NUCLEOTIDE SEQUENCE [LARGE SCALE GENOMIC DNA]</scope>
    <source>
        <strain evidence="1 2">Sb_GMNB300</strain>
    </source>
</reference>
<proteinExistence type="predicted"/>
<sequence>MQHIDYSTSTTYLEEKARDIILLTFHHFGPRLHRHYRTRAVAHIPRFYLALYPFTADFLSSTDFSFFAILAGTNAAGDENKYARLLRLDAEGRVPFELVDRVPTLTVADVFALAPELERMGWGACVKAVLQLLKVQSLEEWKGEREELVSVAARRVFGWA</sequence>
<dbReference type="Proteomes" id="UP000326924">
    <property type="component" value="Unassembled WGS sequence"/>
</dbReference>
<evidence type="ECO:0000313" key="2">
    <source>
        <dbReference type="Proteomes" id="UP000326924"/>
    </source>
</evidence>
<name>A0A5J5F8L4_9PEZI</name>
<organism evidence="1 2">
    <name type="scientific">Sphaerosporella brunnea</name>
    <dbReference type="NCBI Taxonomy" id="1250544"/>
    <lineage>
        <taxon>Eukaryota</taxon>
        <taxon>Fungi</taxon>
        <taxon>Dikarya</taxon>
        <taxon>Ascomycota</taxon>
        <taxon>Pezizomycotina</taxon>
        <taxon>Pezizomycetes</taxon>
        <taxon>Pezizales</taxon>
        <taxon>Pyronemataceae</taxon>
        <taxon>Sphaerosporella</taxon>
    </lineage>
</organism>
<gene>
    <name evidence="1" type="ORF">FN846DRAFT_886853</name>
</gene>
<dbReference type="AlphaFoldDB" id="A0A5J5F8L4"/>
<dbReference type="InParanoid" id="A0A5J5F8L4"/>
<protein>
    <submittedName>
        <fullName evidence="1">Uncharacterized protein</fullName>
    </submittedName>
</protein>
<evidence type="ECO:0000313" key="1">
    <source>
        <dbReference type="EMBL" id="KAA8913175.1"/>
    </source>
</evidence>
<comment type="caution">
    <text evidence="1">The sequence shown here is derived from an EMBL/GenBank/DDBJ whole genome shotgun (WGS) entry which is preliminary data.</text>
</comment>